<evidence type="ECO:0000256" key="2">
    <source>
        <dbReference type="SAM" id="MobiDB-lite"/>
    </source>
</evidence>
<dbReference type="PROSITE" id="PS51109">
    <property type="entry name" value="G5"/>
    <property type="match status" value="1"/>
</dbReference>
<dbReference type="EMBL" id="JAGGDJ010000030">
    <property type="protein sequence ID" value="MBO7747259.1"/>
    <property type="molecule type" value="Genomic_DNA"/>
</dbReference>
<protein>
    <submittedName>
        <fullName evidence="4">VanW family protein</fullName>
    </submittedName>
</protein>
<dbReference type="Pfam" id="PF07501">
    <property type="entry name" value="G5"/>
    <property type="match status" value="1"/>
</dbReference>
<evidence type="ECO:0000313" key="4">
    <source>
        <dbReference type="EMBL" id="MBO7747259.1"/>
    </source>
</evidence>
<comment type="caution">
    <text evidence="4">The sequence shown here is derived from an EMBL/GenBank/DDBJ whole genome shotgun (WGS) entry which is preliminary data.</text>
</comment>
<feature type="compositionally biased region" description="Basic and acidic residues" evidence="2">
    <location>
        <begin position="475"/>
        <end position="487"/>
    </location>
</feature>
<dbReference type="Proteomes" id="UP000670947">
    <property type="component" value="Unassembled WGS sequence"/>
</dbReference>
<evidence type="ECO:0000256" key="1">
    <source>
        <dbReference type="ARBA" id="ARBA00022729"/>
    </source>
</evidence>
<dbReference type="RefSeq" id="WP_208849966.1">
    <property type="nucleotide sequence ID" value="NZ_JAGGDJ010000030.1"/>
</dbReference>
<name>A0ABS3WG06_9BACL</name>
<keyword evidence="1" id="KW-0732">Signal</keyword>
<dbReference type="Gene3D" id="2.20.230.10">
    <property type="entry name" value="Resuscitation-promoting factor rpfb"/>
    <property type="match status" value="1"/>
</dbReference>
<reference evidence="4 5" key="1">
    <citation type="submission" date="2021-03" db="EMBL/GenBank/DDBJ databases">
        <title>Paenibacillus artemisicola MWE-103 whole genome sequence.</title>
        <authorList>
            <person name="Ham Y.J."/>
        </authorList>
    </citation>
    <scope>NUCLEOTIDE SEQUENCE [LARGE SCALE GENOMIC DNA]</scope>
    <source>
        <strain evidence="4 5">MWE-103</strain>
    </source>
</reference>
<dbReference type="InterPro" id="IPR052913">
    <property type="entry name" value="Glycopeptide_resist_protein"/>
</dbReference>
<dbReference type="InterPro" id="IPR011098">
    <property type="entry name" value="G5_dom"/>
</dbReference>
<dbReference type="PANTHER" id="PTHR35788:SF1">
    <property type="entry name" value="EXPORTED PROTEIN"/>
    <property type="match status" value="1"/>
</dbReference>
<evidence type="ECO:0000313" key="5">
    <source>
        <dbReference type="Proteomes" id="UP000670947"/>
    </source>
</evidence>
<sequence>MKIKSLHLAWTLLVACLLLFSAGWGGVWVYASQHSVPKPLAVTIGGAGPAKGSTALASDAAVRLGGLDLAAAKQKLLERKTALSQLKLTVDGGTAGAKKTTWTLAELGLSVDTKAAEAALATLETGGVWTRAKARWQFPDRLSVGVSWNQAAFEKRIRSQWGYLDAGEPVNAKRTITADDRVVYTAHKDAYVLDADAMFKTAVRTVEQALAQGWDGTLAPLSLSVKLKVVHPAVTLDRLKAQGVERRIASFSTDFKTSGAGRAYNVDVTARTLNDWVLAPGEVFDYSKVVAATNEKYGYRAAPVILNGEFVDGVGGGICQVSSTLYNAVLRAGLELVERRNHSLPVAYLPMGRDATFAEGAINFRFKNTTGKTIVIRTEAEGRHLTVKLFGTMPQNVRYTISSKTVGTIAPAVKEVPRPSLHPGSRQLLASGKSGYVVETYRSKLVNGKVVATSRVSRDTYKAQPSVYAVAPEQVHPDGHSGEKPLLEDGVAE</sequence>
<dbReference type="PROSITE" id="PS51257">
    <property type="entry name" value="PROKAR_LIPOPROTEIN"/>
    <property type="match status" value="1"/>
</dbReference>
<gene>
    <name evidence="4" type="ORF">I8J29_24040</name>
</gene>
<dbReference type="Pfam" id="PF04294">
    <property type="entry name" value="VanW"/>
    <property type="match status" value="1"/>
</dbReference>
<accession>A0ABS3WG06</accession>
<evidence type="ECO:0000259" key="3">
    <source>
        <dbReference type="PROSITE" id="PS51109"/>
    </source>
</evidence>
<dbReference type="InterPro" id="IPR007391">
    <property type="entry name" value="Vancomycin_resist_VanW"/>
</dbReference>
<dbReference type="SMART" id="SM01208">
    <property type="entry name" value="G5"/>
    <property type="match status" value="1"/>
</dbReference>
<keyword evidence="5" id="KW-1185">Reference proteome</keyword>
<dbReference type="PANTHER" id="PTHR35788">
    <property type="entry name" value="EXPORTED PROTEIN-RELATED"/>
    <property type="match status" value="1"/>
</dbReference>
<proteinExistence type="predicted"/>
<organism evidence="4 5">
    <name type="scientific">Paenibacillus artemisiicola</name>
    <dbReference type="NCBI Taxonomy" id="1172618"/>
    <lineage>
        <taxon>Bacteria</taxon>
        <taxon>Bacillati</taxon>
        <taxon>Bacillota</taxon>
        <taxon>Bacilli</taxon>
        <taxon>Bacillales</taxon>
        <taxon>Paenibacillaceae</taxon>
        <taxon>Paenibacillus</taxon>
    </lineage>
</organism>
<feature type="domain" description="G5" evidence="3">
    <location>
        <begin position="394"/>
        <end position="474"/>
    </location>
</feature>
<feature type="region of interest" description="Disordered" evidence="2">
    <location>
        <begin position="473"/>
        <end position="493"/>
    </location>
</feature>